<accession>A0A4Y2J460</accession>
<evidence type="ECO:0000313" key="1">
    <source>
        <dbReference type="EMBL" id="GBM84700.1"/>
    </source>
</evidence>
<dbReference type="Proteomes" id="UP000499080">
    <property type="component" value="Unassembled WGS sequence"/>
</dbReference>
<reference evidence="1 2" key="1">
    <citation type="journal article" date="2019" name="Sci. Rep.">
        <title>Orb-weaving spider Araneus ventricosus genome elucidates the spidroin gene catalogue.</title>
        <authorList>
            <person name="Kono N."/>
            <person name="Nakamura H."/>
            <person name="Ohtoshi R."/>
            <person name="Moran D.A.P."/>
            <person name="Shinohara A."/>
            <person name="Yoshida Y."/>
            <person name="Fujiwara M."/>
            <person name="Mori M."/>
            <person name="Tomita M."/>
            <person name="Arakawa K."/>
        </authorList>
    </citation>
    <scope>NUCLEOTIDE SEQUENCE [LARGE SCALE GENOMIC DNA]</scope>
</reference>
<proteinExistence type="predicted"/>
<organism evidence="1 2">
    <name type="scientific">Araneus ventricosus</name>
    <name type="common">Orbweaver spider</name>
    <name type="synonym">Epeira ventricosa</name>
    <dbReference type="NCBI Taxonomy" id="182803"/>
    <lineage>
        <taxon>Eukaryota</taxon>
        <taxon>Metazoa</taxon>
        <taxon>Ecdysozoa</taxon>
        <taxon>Arthropoda</taxon>
        <taxon>Chelicerata</taxon>
        <taxon>Arachnida</taxon>
        <taxon>Araneae</taxon>
        <taxon>Araneomorphae</taxon>
        <taxon>Entelegynae</taxon>
        <taxon>Araneoidea</taxon>
        <taxon>Araneidae</taxon>
        <taxon>Araneus</taxon>
    </lineage>
</organism>
<protein>
    <submittedName>
        <fullName evidence="1">Uncharacterized protein</fullName>
    </submittedName>
</protein>
<dbReference type="EMBL" id="BGPR01003179">
    <property type="protein sequence ID" value="GBM84700.1"/>
    <property type="molecule type" value="Genomic_DNA"/>
</dbReference>
<evidence type="ECO:0000313" key="2">
    <source>
        <dbReference type="Proteomes" id="UP000499080"/>
    </source>
</evidence>
<sequence>MSLAVWTSSRGVIGAPTGFISISHFQVATRHPSFSFQLVSCTMRDWKHLTQRFSVGVGTFCGIYVSLRHLNIFRWVSQELSRLFDAKKLSFASSMALAPPVSSNNMSDIHRVRTHGIPSIVDVRRVCVQLRIYCRVVPGRVSVQLTLKSQILKPSVWSLFHRIVTSVLQHMDQGVITNFKPICRRVLLQRVVMGLELEQPYEIDSKRDAFVNTYLNDVQETIISKAFQHTGFTTVIEENQENVPNDMGEE</sequence>
<keyword evidence="2" id="KW-1185">Reference proteome</keyword>
<name>A0A4Y2J460_ARAVE</name>
<comment type="caution">
    <text evidence="1">The sequence shown here is derived from an EMBL/GenBank/DDBJ whole genome shotgun (WGS) entry which is preliminary data.</text>
</comment>
<dbReference type="AlphaFoldDB" id="A0A4Y2J460"/>
<gene>
    <name evidence="1" type="ORF">AVEN_93082_1</name>
</gene>